<name>A0AAU9K558_9CILI</name>
<accession>A0AAU9K558</accession>
<evidence type="ECO:0000313" key="3">
    <source>
        <dbReference type="Proteomes" id="UP001162131"/>
    </source>
</evidence>
<evidence type="ECO:0000313" key="2">
    <source>
        <dbReference type="EMBL" id="CAG9329108.1"/>
    </source>
</evidence>
<keyword evidence="3" id="KW-1185">Reference proteome</keyword>
<reference evidence="2" key="1">
    <citation type="submission" date="2021-09" db="EMBL/GenBank/DDBJ databases">
        <authorList>
            <consortium name="AG Swart"/>
            <person name="Singh M."/>
            <person name="Singh A."/>
            <person name="Seah K."/>
            <person name="Emmerich C."/>
        </authorList>
    </citation>
    <scope>NUCLEOTIDE SEQUENCE</scope>
    <source>
        <strain evidence="2">ATCC30299</strain>
    </source>
</reference>
<gene>
    <name evidence="2" type="ORF">BSTOLATCC_MIC47938</name>
</gene>
<protein>
    <submittedName>
        <fullName evidence="2">Uncharacterized protein</fullName>
    </submittedName>
</protein>
<feature type="region of interest" description="Disordered" evidence="1">
    <location>
        <begin position="53"/>
        <end position="83"/>
    </location>
</feature>
<dbReference type="AlphaFoldDB" id="A0AAU9K558"/>
<evidence type="ECO:0000256" key="1">
    <source>
        <dbReference type="SAM" id="MobiDB-lite"/>
    </source>
</evidence>
<feature type="region of interest" description="Disordered" evidence="1">
    <location>
        <begin position="106"/>
        <end position="128"/>
    </location>
</feature>
<proteinExistence type="predicted"/>
<dbReference type="Proteomes" id="UP001162131">
    <property type="component" value="Unassembled WGS sequence"/>
</dbReference>
<organism evidence="2 3">
    <name type="scientific">Blepharisma stoltei</name>
    <dbReference type="NCBI Taxonomy" id="1481888"/>
    <lineage>
        <taxon>Eukaryota</taxon>
        <taxon>Sar</taxon>
        <taxon>Alveolata</taxon>
        <taxon>Ciliophora</taxon>
        <taxon>Postciliodesmatophora</taxon>
        <taxon>Heterotrichea</taxon>
        <taxon>Heterotrichida</taxon>
        <taxon>Blepharismidae</taxon>
        <taxon>Blepharisma</taxon>
    </lineage>
</organism>
<comment type="caution">
    <text evidence="2">The sequence shown here is derived from an EMBL/GenBank/DDBJ whole genome shotgun (WGS) entry which is preliminary data.</text>
</comment>
<dbReference type="EMBL" id="CAJZBQ010000047">
    <property type="protein sequence ID" value="CAG9329108.1"/>
    <property type="molecule type" value="Genomic_DNA"/>
</dbReference>
<sequence length="288" mass="33854">MSKSPYDYFSQDEWNNLLTISQSQPKIKKFNRRIDLNKSVERDKKIYKYSEERLRELSKPKRMPSSSSDEEIGPGTYDASDEFLSNKQRIPTVKFPKANLRLKKSPDSPSAFTYTPKAEKVMPNPPATRFNRAKVNRLINFQEYFDRSPGPKYAWKLPVTPTVKFNPSKTPPLYHTKDPSPAPKCLDSSTKFNFRFCSTERTRRVYYQEMMDQDSPVPDQYKTDRSVLKPVYTYMKNKSFQKRDVPGVGAYTPEPQGSKKFLYSFTKAKRDLNWKKVKIIYELNRFHL</sequence>